<feature type="compositionally biased region" description="Polar residues" evidence="1">
    <location>
        <begin position="35"/>
        <end position="70"/>
    </location>
</feature>
<dbReference type="RefSeq" id="XP_047760942.1">
    <property type="nucleotide sequence ID" value="XM_047903629.1"/>
</dbReference>
<feature type="compositionally biased region" description="Polar residues" evidence="1">
    <location>
        <begin position="101"/>
        <end position="143"/>
    </location>
</feature>
<dbReference type="EMBL" id="CP090166">
    <property type="protein sequence ID" value="UJO16576.1"/>
    <property type="molecule type" value="Genomic_DNA"/>
</dbReference>
<keyword evidence="3" id="KW-1185">Reference proteome</keyword>
<evidence type="ECO:0000313" key="2">
    <source>
        <dbReference type="EMBL" id="UJO16576.1"/>
    </source>
</evidence>
<dbReference type="KEGG" id="ffu:CLAFUR5_04481"/>
<feature type="compositionally biased region" description="Basic and acidic residues" evidence="1">
    <location>
        <begin position="144"/>
        <end position="156"/>
    </location>
</feature>
<evidence type="ECO:0000256" key="1">
    <source>
        <dbReference type="SAM" id="MobiDB-lite"/>
    </source>
</evidence>
<organism evidence="2 3">
    <name type="scientific">Passalora fulva</name>
    <name type="common">Tomato leaf mold</name>
    <name type="synonym">Cladosporium fulvum</name>
    <dbReference type="NCBI Taxonomy" id="5499"/>
    <lineage>
        <taxon>Eukaryota</taxon>
        <taxon>Fungi</taxon>
        <taxon>Dikarya</taxon>
        <taxon>Ascomycota</taxon>
        <taxon>Pezizomycotina</taxon>
        <taxon>Dothideomycetes</taxon>
        <taxon>Dothideomycetidae</taxon>
        <taxon>Mycosphaerellales</taxon>
        <taxon>Mycosphaerellaceae</taxon>
        <taxon>Fulvia</taxon>
    </lineage>
</organism>
<dbReference type="AlphaFoldDB" id="A0A9Q8P7Z8"/>
<dbReference type="OMA" id="NEAHSQP"/>
<dbReference type="OrthoDB" id="10406052at2759"/>
<reference evidence="2" key="1">
    <citation type="submission" date="2021-12" db="EMBL/GenBank/DDBJ databases">
        <authorList>
            <person name="Zaccaron A."/>
            <person name="Stergiopoulos I."/>
        </authorList>
    </citation>
    <scope>NUCLEOTIDE SEQUENCE</scope>
    <source>
        <strain evidence="2">Race5_Kim</strain>
    </source>
</reference>
<feature type="region of interest" description="Disordered" evidence="1">
    <location>
        <begin position="31"/>
        <end position="171"/>
    </location>
</feature>
<protein>
    <submittedName>
        <fullName evidence="2">Uncharacterized protein</fullName>
    </submittedName>
</protein>
<dbReference type="Proteomes" id="UP000756132">
    <property type="component" value="Chromosome 4"/>
</dbReference>
<evidence type="ECO:0000313" key="3">
    <source>
        <dbReference type="Proteomes" id="UP000756132"/>
    </source>
</evidence>
<dbReference type="GeneID" id="71984359"/>
<proteinExistence type="predicted"/>
<gene>
    <name evidence="2" type="ORF">CLAFUR5_04481</name>
</gene>
<sequence length="171" mass="17835">MSSPQQTLLRFSRFTTSLSEVPLLSRRAQLRGFSATPQVASQTRFSTDNPTTGSTAEHDSVPSQSDSGSGQRDAGEIGLGSHTGMSGSVGDSASGARESDVNSNASNTQNHPGGLRSSPNDNVNEAHSQPSEQAKDTTQTTKQGHQDADPLLKGQDEGPQSINAEKAAAKK</sequence>
<name>A0A9Q8P7Z8_PASFU</name>
<accession>A0A9Q8P7Z8</accession>
<reference evidence="2" key="2">
    <citation type="journal article" date="2022" name="Microb. Genom.">
        <title>A chromosome-scale genome assembly of the tomato pathogen Cladosporium fulvum reveals a compartmentalized genome architecture and the presence of a dispensable chromosome.</title>
        <authorList>
            <person name="Zaccaron A.Z."/>
            <person name="Chen L.H."/>
            <person name="Samaras A."/>
            <person name="Stergiopoulos I."/>
        </authorList>
    </citation>
    <scope>NUCLEOTIDE SEQUENCE</scope>
    <source>
        <strain evidence="2">Race5_Kim</strain>
    </source>
</reference>